<dbReference type="SUPFAM" id="SSF52540">
    <property type="entry name" value="P-loop containing nucleoside triphosphate hydrolases"/>
    <property type="match status" value="1"/>
</dbReference>
<sequence length="254" mass="27802">MGQAKIIAIFNQSGGVGKTSLTHNLGYHLALRKRKVLLVDMDPQASLTVFLGLEPSDLEETIYQSLMAAEPLPIHSGLYQQSLDLVPANINLSGAELELVVADMRELRLVDALESVRENYDFILIDCPPSLGILSYISLVAASHVLVPIQTEFKALKGTELLLQTISRVKSRANRQLQISGFVPTMYDARTAQASACVESIRQSLSKIAPIFPTVPRAVAFVDASSQQLPLALYQRTHGAIQVLKEIAKLLDKK</sequence>
<dbReference type="Proteomes" id="UP001525890">
    <property type="component" value="Unassembled WGS sequence"/>
</dbReference>
<comment type="caution">
    <text evidence="2">The sequence shown here is derived from an EMBL/GenBank/DDBJ whole genome shotgun (WGS) entry which is preliminary data.</text>
</comment>
<evidence type="ECO:0000313" key="2">
    <source>
        <dbReference type="EMBL" id="MCT7968396.1"/>
    </source>
</evidence>
<dbReference type="EMBL" id="JAMXFF010000031">
    <property type="protein sequence ID" value="MCT7968396.1"/>
    <property type="molecule type" value="Genomic_DNA"/>
</dbReference>
<dbReference type="PANTHER" id="PTHR13696">
    <property type="entry name" value="P-LOOP CONTAINING NUCLEOSIDE TRIPHOSPHATE HYDROLASE"/>
    <property type="match status" value="1"/>
</dbReference>
<reference evidence="2 3" key="1">
    <citation type="journal article" date="2022" name="Front. Microbiol.">
        <title>High genomic differentiation and limited gene flow indicate recent cryptic speciation within the genus Laspinema (cyanobacteria).</title>
        <authorList>
            <person name="Stanojkovic A."/>
            <person name="Skoupy S."/>
            <person name="Skaloud P."/>
            <person name="Dvorak P."/>
        </authorList>
    </citation>
    <scope>NUCLEOTIDE SEQUENCE [LARGE SCALE GENOMIC DNA]</scope>
    <source>
        <strain evidence="2 3">D2a</strain>
    </source>
</reference>
<dbReference type="InterPro" id="IPR027417">
    <property type="entry name" value="P-loop_NTPase"/>
</dbReference>
<evidence type="ECO:0000313" key="3">
    <source>
        <dbReference type="Proteomes" id="UP001525890"/>
    </source>
</evidence>
<organism evidence="2 3">
    <name type="scientific">Laspinema palackyanum D2a</name>
    <dbReference type="NCBI Taxonomy" id="2953684"/>
    <lineage>
        <taxon>Bacteria</taxon>
        <taxon>Bacillati</taxon>
        <taxon>Cyanobacteriota</taxon>
        <taxon>Cyanophyceae</taxon>
        <taxon>Oscillatoriophycideae</taxon>
        <taxon>Oscillatoriales</taxon>
        <taxon>Laspinemataceae</taxon>
        <taxon>Laspinema</taxon>
        <taxon>Laspinema palackyanum</taxon>
    </lineage>
</organism>
<feature type="domain" description="AAA" evidence="1">
    <location>
        <begin position="4"/>
        <end position="179"/>
    </location>
</feature>
<dbReference type="CDD" id="cd02042">
    <property type="entry name" value="ParAB_family"/>
    <property type="match status" value="1"/>
</dbReference>
<dbReference type="Pfam" id="PF13614">
    <property type="entry name" value="AAA_31"/>
    <property type="match status" value="1"/>
</dbReference>
<dbReference type="PANTHER" id="PTHR13696:SF99">
    <property type="entry name" value="COBYRINIC ACID AC-DIAMIDE SYNTHASE"/>
    <property type="match status" value="1"/>
</dbReference>
<proteinExistence type="predicted"/>
<dbReference type="Gene3D" id="3.40.50.300">
    <property type="entry name" value="P-loop containing nucleotide triphosphate hydrolases"/>
    <property type="match status" value="1"/>
</dbReference>
<name>A0ABT2MUH4_9CYAN</name>
<dbReference type="RefSeq" id="WP_368007914.1">
    <property type="nucleotide sequence ID" value="NZ_JAMXFF010000031.1"/>
</dbReference>
<accession>A0ABT2MUH4</accession>
<evidence type="ECO:0000259" key="1">
    <source>
        <dbReference type="Pfam" id="PF13614"/>
    </source>
</evidence>
<dbReference type="InterPro" id="IPR025669">
    <property type="entry name" value="AAA_dom"/>
</dbReference>
<dbReference type="InterPro" id="IPR050678">
    <property type="entry name" value="DNA_Partitioning_ATPase"/>
</dbReference>
<gene>
    <name evidence="2" type="ORF">NG799_18980</name>
</gene>
<protein>
    <submittedName>
        <fullName evidence="2">AAA family ATPase</fullName>
    </submittedName>
</protein>
<keyword evidence="3" id="KW-1185">Reference proteome</keyword>